<keyword evidence="2 6" id="KW-0378">Hydrolase</keyword>
<dbReference type="SUPFAM" id="SSF51445">
    <property type="entry name" value="(Trans)glycosidases"/>
    <property type="match status" value="1"/>
</dbReference>
<comment type="similarity">
    <text evidence="1 5">Belongs to the glycosyl hydrolase 1 family.</text>
</comment>
<evidence type="ECO:0000256" key="2">
    <source>
        <dbReference type="ARBA" id="ARBA00022801"/>
    </source>
</evidence>
<evidence type="ECO:0000256" key="4">
    <source>
        <dbReference type="PROSITE-ProRule" id="PRU10055"/>
    </source>
</evidence>
<keyword evidence="7" id="KW-1185">Reference proteome</keyword>
<organism evidence="6 7">
    <name type="scientific">Caldivirga maquilingensis (strain ATCC 700844 / DSM 13496 / JCM 10307 / IC-167)</name>
    <dbReference type="NCBI Taxonomy" id="397948"/>
    <lineage>
        <taxon>Archaea</taxon>
        <taxon>Thermoproteota</taxon>
        <taxon>Thermoprotei</taxon>
        <taxon>Thermoproteales</taxon>
        <taxon>Thermoproteaceae</taxon>
        <taxon>Caldivirga</taxon>
    </lineage>
</organism>
<dbReference type="EMBL" id="CP000852">
    <property type="protein sequence ID" value="ABW01492.1"/>
    <property type="molecule type" value="Genomic_DNA"/>
</dbReference>
<evidence type="ECO:0000256" key="1">
    <source>
        <dbReference type="ARBA" id="ARBA00010838"/>
    </source>
</evidence>
<dbReference type="STRING" id="397948.Cmaq_0652"/>
<dbReference type="GO" id="GO:0005975">
    <property type="term" value="P:carbohydrate metabolic process"/>
    <property type="evidence" value="ECO:0007669"/>
    <property type="project" value="InterPro"/>
</dbReference>
<dbReference type="PROSITE" id="PS00572">
    <property type="entry name" value="GLYCOSYL_HYDROL_F1_1"/>
    <property type="match status" value="1"/>
</dbReference>
<gene>
    <name evidence="6" type="ordered locus">Cmaq_0652</name>
</gene>
<proteinExistence type="inferred from homology"/>
<protein>
    <submittedName>
        <fullName evidence="6">Glycoside hydrolase family 1</fullName>
    </submittedName>
</protein>
<dbReference type="PANTHER" id="PTHR10353">
    <property type="entry name" value="GLYCOSYL HYDROLASE"/>
    <property type="match status" value="1"/>
</dbReference>
<dbReference type="KEGG" id="cma:Cmaq_0652"/>
<dbReference type="InterPro" id="IPR001360">
    <property type="entry name" value="Glyco_hydro_1"/>
</dbReference>
<dbReference type="CAZy" id="GH1">
    <property type="family name" value="Glycoside Hydrolase Family 1"/>
</dbReference>
<reference evidence="6 7" key="1">
    <citation type="submission" date="2007-10" db="EMBL/GenBank/DDBJ databases">
        <title>Complete sequence of Caldivirga maquilingensis IC-167.</title>
        <authorList>
            <consortium name="US DOE Joint Genome Institute"/>
            <person name="Copeland A."/>
            <person name="Lucas S."/>
            <person name="Lapidus A."/>
            <person name="Barry K."/>
            <person name="Glavina del Rio T."/>
            <person name="Dalin E."/>
            <person name="Tice H."/>
            <person name="Pitluck S."/>
            <person name="Saunders E."/>
            <person name="Brettin T."/>
            <person name="Bruce D."/>
            <person name="Detter J.C."/>
            <person name="Han C."/>
            <person name="Schmutz J."/>
            <person name="Larimer F."/>
            <person name="Land M."/>
            <person name="Hauser L."/>
            <person name="Kyrpides N."/>
            <person name="Ivanova N."/>
            <person name="Biddle J.F."/>
            <person name="Zhang Z."/>
            <person name="Fitz-Gibbon S.T."/>
            <person name="Lowe T.M."/>
            <person name="Saltikov C."/>
            <person name="House C.H."/>
            <person name="Richardson P."/>
        </authorList>
    </citation>
    <scope>NUCLEOTIDE SEQUENCE [LARGE SCALE GENOMIC DNA]</scope>
    <source>
        <strain evidence="7">ATCC 700844 / DSM 13496 / JCM 10307 / IC-167</strain>
    </source>
</reference>
<dbReference type="NCBIfam" id="NF041004">
    <property type="entry name" value="Beta_gal_BgaS"/>
    <property type="match status" value="1"/>
</dbReference>
<dbReference type="RefSeq" id="WP_012185712.1">
    <property type="nucleotide sequence ID" value="NC_009954.1"/>
</dbReference>
<dbReference type="InterPro" id="IPR018120">
    <property type="entry name" value="Glyco_hydro_1_AS"/>
</dbReference>
<dbReference type="Pfam" id="PF00232">
    <property type="entry name" value="Glyco_hydro_1"/>
    <property type="match status" value="2"/>
</dbReference>
<dbReference type="PRINTS" id="PR00131">
    <property type="entry name" value="GLHYDRLASE1"/>
</dbReference>
<keyword evidence="3" id="KW-0326">Glycosidase</keyword>
<dbReference type="PANTHER" id="PTHR10353:SF209">
    <property type="entry name" value="GALACTOLIPID GALACTOSYLTRANSFERASE SFR2, CHLOROPLASTIC"/>
    <property type="match status" value="1"/>
</dbReference>
<dbReference type="GO" id="GO:0008422">
    <property type="term" value="F:beta-glucosidase activity"/>
    <property type="evidence" value="ECO:0007669"/>
    <property type="project" value="TreeGrafter"/>
</dbReference>
<dbReference type="InterPro" id="IPR017853">
    <property type="entry name" value="GH"/>
</dbReference>
<name>A8MCI6_CALMQ</name>
<dbReference type="Proteomes" id="UP000001137">
    <property type="component" value="Chromosome"/>
</dbReference>
<dbReference type="GeneID" id="5709754"/>
<evidence type="ECO:0000313" key="6">
    <source>
        <dbReference type="EMBL" id="ABW01492.1"/>
    </source>
</evidence>
<accession>A8MCI6</accession>
<dbReference type="AlphaFoldDB" id="A8MCI6"/>
<dbReference type="Gene3D" id="3.20.20.80">
    <property type="entry name" value="Glycosidases"/>
    <property type="match status" value="1"/>
</dbReference>
<dbReference type="OrthoDB" id="84443at2157"/>
<dbReference type="HOGENOM" id="CLU_001859_1_3_2"/>
<feature type="active site" description="Nucleophile" evidence="4">
    <location>
        <position position="388"/>
    </location>
</feature>
<sequence>MIKFPSDFRFGFSTVGTQHEMGTPGSEFVSDWYVWLHDPENIASGLVSGDLPEHGPGYWDLYKQDHSIARDLGLDAAWITIEWARVFPKPTFDVKVKVDEDDGGNVVDVEVNESALEELRRLADLNAVNHYRGILSDWKERGGLLVINLYHWAMPTWLHDPIAVRKNGPDRAPSGWLDKRSVIEFTKFAAFIAHELGDLADMWYTMNEPGVVITEGYLYVKSGFPPGYLDLNSLATAGKHLIEAHARAYDAIKAYSRKPVGLVYSFADYQPLRQGDEEAVKEAKGLDYSFFDAPIKGELMGVTRDDLKGRLDWIGVNYYTRAVLRRRQDAGRASVAVVDGFGYSCEPGGVSNDRRPCSDFGWEIYPEGVYNVLMDLWRRYRMPMYITENGIADEHDKWRSWFIVSHLYQIHRAMEEGVDVRGYFHWNLIDNLEWAAGYRMRFGLVYVDYATKRRYFRPSALVMREVAKQKAIPDYLEHYIKPPRIE</sequence>
<dbReference type="eggNOG" id="arCOG05412">
    <property type="taxonomic scope" value="Archaea"/>
</dbReference>
<evidence type="ECO:0000256" key="5">
    <source>
        <dbReference type="RuleBase" id="RU003690"/>
    </source>
</evidence>
<evidence type="ECO:0000313" key="7">
    <source>
        <dbReference type="Proteomes" id="UP000001137"/>
    </source>
</evidence>
<evidence type="ECO:0000256" key="3">
    <source>
        <dbReference type="ARBA" id="ARBA00023295"/>
    </source>
</evidence>
<dbReference type="InterPro" id="IPR053427">
    <property type="entry name" value="Beta-galactosidase"/>
</dbReference>